<dbReference type="EMBL" id="RRYP01003531">
    <property type="protein sequence ID" value="TNV83725.1"/>
    <property type="molecule type" value="Genomic_DNA"/>
</dbReference>
<gene>
    <name evidence="1" type="ORF">FGO68_gene3522</name>
</gene>
<protein>
    <submittedName>
        <fullName evidence="1">Uncharacterized protein</fullName>
    </submittedName>
</protein>
<sequence length="139" mass="16006">MHTVLTNIKAIISPASLQLKKRKKCGSLRRTRAISLYQLEGLSLARVYYSDIRRYVERLDGTIHMREGHGDDFGDGDCLLCKKHLMLAKRPCSLLSTSLYTRVSTSGSFSIEHYCCNPRRSILYRMQGDQKQLFCLSQW</sequence>
<comment type="caution">
    <text evidence="1">The sequence shown here is derived from an EMBL/GenBank/DDBJ whole genome shotgun (WGS) entry which is preliminary data.</text>
</comment>
<proteinExistence type="predicted"/>
<keyword evidence="2" id="KW-1185">Reference proteome</keyword>
<dbReference type="Proteomes" id="UP000785679">
    <property type="component" value="Unassembled WGS sequence"/>
</dbReference>
<name>A0A8J8P0M6_HALGN</name>
<evidence type="ECO:0000313" key="2">
    <source>
        <dbReference type="Proteomes" id="UP000785679"/>
    </source>
</evidence>
<accession>A0A8J8P0M6</accession>
<organism evidence="1 2">
    <name type="scientific">Halteria grandinella</name>
    <dbReference type="NCBI Taxonomy" id="5974"/>
    <lineage>
        <taxon>Eukaryota</taxon>
        <taxon>Sar</taxon>
        <taxon>Alveolata</taxon>
        <taxon>Ciliophora</taxon>
        <taxon>Intramacronucleata</taxon>
        <taxon>Spirotrichea</taxon>
        <taxon>Stichotrichia</taxon>
        <taxon>Sporadotrichida</taxon>
        <taxon>Halteriidae</taxon>
        <taxon>Halteria</taxon>
    </lineage>
</organism>
<dbReference type="AlphaFoldDB" id="A0A8J8P0M6"/>
<evidence type="ECO:0000313" key="1">
    <source>
        <dbReference type="EMBL" id="TNV83725.1"/>
    </source>
</evidence>
<reference evidence="1" key="1">
    <citation type="submission" date="2019-06" db="EMBL/GenBank/DDBJ databases">
        <authorList>
            <person name="Zheng W."/>
        </authorList>
    </citation>
    <scope>NUCLEOTIDE SEQUENCE</scope>
    <source>
        <strain evidence="1">QDHG01</strain>
    </source>
</reference>